<dbReference type="GO" id="GO:0003700">
    <property type="term" value="F:DNA-binding transcription factor activity"/>
    <property type="evidence" value="ECO:0007669"/>
    <property type="project" value="TreeGrafter"/>
</dbReference>
<gene>
    <name evidence="5" type="ORF">Llon_0689</name>
</gene>
<evidence type="ECO:0000256" key="2">
    <source>
        <dbReference type="ARBA" id="ARBA00023125"/>
    </source>
</evidence>
<dbReference type="PATRIC" id="fig|45068.5.peg.736"/>
<dbReference type="EMBL" id="LNYK01000012">
    <property type="protein sequence ID" value="KTD21991.1"/>
    <property type="molecule type" value="Genomic_DNA"/>
</dbReference>
<dbReference type="GO" id="GO:0003677">
    <property type="term" value="F:DNA binding"/>
    <property type="evidence" value="ECO:0007669"/>
    <property type="project" value="UniProtKB-KW"/>
</dbReference>
<dbReference type="PANTHER" id="PTHR46797">
    <property type="entry name" value="HTH-TYPE TRANSCRIPTIONAL REGULATOR"/>
    <property type="match status" value="1"/>
</dbReference>
<dbReference type="RefSeq" id="WP_058528710.1">
    <property type="nucleotide sequence ID" value="NZ_CAAAHZ010000032.1"/>
</dbReference>
<proteinExistence type="predicted"/>
<keyword evidence="3" id="KW-0804">Transcription</keyword>
<dbReference type="PANTHER" id="PTHR46797:SF23">
    <property type="entry name" value="HTH-TYPE TRANSCRIPTIONAL REGULATOR SUTR"/>
    <property type="match status" value="1"/>
</dbReference>
<evidence type="ECO:0000256" key="1">
    <source>
        <dbReference type="ARBA" id="ARBA00023015"/>
    </source>
</evidence>
<dbReference type="PROSITE" id="PS50943">
    <property type="entry name" value="HTH_CROC1"/>
    <property type="match status" value="1"/>
</dbReference>
<dbReference type="InterPro" id="IPR050807">
    <property type="entry name" value="TransReg_Diox_bact_type"/>
</dbReference>
<dbReference type="InterPro" id="IPR010982">
    <property type="entry name" value="Lambda_DNA-bd_dom_sf"/>
</dbReference>
<evidence type="ECO:0000313" key="5">
    <source>
        <dbReference type="EMBL" id="KTD21991.1"/>
    </source>
</evidence>
<evidence type="ECO:0000313" key="6">
    <source>
        <dbReference type="Proteomes" id="UP000054997"/>
    </source>
</evidence>
<dbReference type="AlphaFoldDB" id="A0A0W0VPF2"/>
<dbReference type="Proteomes" id="UP000054997">
    <property type="component" value="Unassembled WGS sequence"/>
</dbReference>
<dbReference type="OrthoDB" id="9800901at2"/>
<keyword evidence="2" id="KW-0238">DNA-binding</keyword>
<dbReference type="SMART" id="SM00530">
    <property type="entry name" value="HTH_XRE"/>
    <property type="match status" value="1"/>
</dbReference>
<accession>A0A0W0VPF2</accession>
<evidence type="ECO:0000259" key="4">
    <source>
        <dbReference type="PROSITE" id="PS50943"/>
    </source>
</evidence>
<reference evidence="5 6" key="1">
    <citation type="submission" date="2015-11" db="EMBL/GenBank/DDBJ databases">
        <title>Genomic analysis of 38 Legionella species identifies large and diverse effector repertoires.</title>
        <authorList>
            <person name="Burstein D."/>
            <person name="Amaro F."/>
            <person name="Zusman T."/>
            <person name="Lifshitz Z."/>
            <person name="Cohen O."/>
            <person name="Gilbert J.A."/>
            <person name="Pupko T."/>
            <person name="Shuman H.A."/>
            <person name="Segal G."/>
        </authorList>
    </citation>
    <scope>NUCLEOTIDE SEQUENCE [LARGE SCALE GENOMIC DNA]</scope>
    <source>
        <strain evidence="5 6">ATCC 49505</strain>
    </source>
</reference>
<dbReference type="Gene3D" id="1.10.260.40">
    <property type="entry name" value="lambda repressor-like DNA-binding domains"/>
    <property type="match status" value="1"/>
</dbReference>
<organism evidence="5 6">
    <name type="scientific">Legionella londiniensis</name>
    <dbReference type="NCBI Taxonomy" id="45068"/>
    <lineage>
        <taxon>Bacteria</taxon>
        <taxon>Pseudomonadati</taxon>
        <taxon>Pseudomonadota</taxon>
        <taxon>Gammaproteobacteria</taxon>
        <taxon>Legionellales</taxon>
        <taxon>Legionellaceae</taxon>
        <taxon>Legionella</taxon>
    </lineage>
</organism>
<name>A0A0W0VPF2_9GAMM</name>
<dbReference type="SUPFAM" id="SSF47413">
    <property type="entry name" value="lambda repressor-like DNA-binding domains"/>
    <property type="match status" value="1"/>
</dbReference>
<dbReference type="InterPro" id="IPR001387">
    <property type="entry name" value="Cro/C1-type_HTH"/>
</dbReference>
<evidence type="ECO:0000256" key="3">
    <source>
        <dbReference type="ARBA" id="ARBA00023163"/>
    </source>
</evidence>
<dbReference type="CDD" id="cd00093">
    <property type="entry name" value="HTH_XRE"/>
    <property type="match status" value="1"/>
</dbReference>
<keyword evidence="6" id="KW-1185">Reference proteome</keyword>
<sequence length="88" mass="9801">MKEKHQNLIKIGDRIRELRKAKGFSQESIADASSMGRTYMGRVERGEQNISIQNLIQIAFALNVSVGELIPPLHELQNPAHSDSTSIS</sequence>
<dbReference type="GO" id="GO:0005829">
    <property type="term" value="C:cytosol"/>
    <property type="evidence" value="ECO:0007669"/>
    <property type="project" value="TreeGrafter"/>
</dbReference>
<dbReference type="STRING" id="45068.Llon_0689"/>
<keyword evidence="1" id="KW-0805">Transcription regulation</keyword>
<feature type="domain" description="HTH cro/C1-type" evidence="4">
    <location>
        <begin position="15"/>
        <end position="69"/>
    </location>
</feature>
<dbReference type="Pfam" id="PF01381">
    <property type="entry name" value="HTH_3"/>
    <property type="match status" value="1"/>
</dbReference>
<comment type="caution">
    <text evidence="5">The sequence shown here is derived from an EMBL/GenBank/DDBJ whole genome shotgun (WGS) entry which is preliminary data.</text>
</comment>
<protein>
    <submittedName>
        <fullName evidence="5">Regulatory protein munI (Modular protein)</fullName>
    </submittedName>
</protein>